<sequence length="182" mass="19799">MRTPLLILPGRNNSGPQHWQTLWQERMPDAVRLQTVSWADPDLSDWIAALDRAIEACSAPPILIAHSMGCLLSVCWAQLDRPNLSIAGAFLVAPPNFKRDGFPSPSFTQIPESPLPYPALVIASTNDPYCSIEVAAGLAKSWEAGFVSVGARGHISTEPNNGDWQEGWLLLEAFAAGLRVQL</sequence>
<dbReference type="SUPFAM" id="SSF53474">
    <property type="entry name" value="alpha/beta-Hydrolases"/>
    <property type="match status" value="1"/>
</dbReference>
<dbReference type="Proteomes" id="UP000584867">
    <property type="component" value="Unassembled WGS sequence"/>
</dbReference>
<name>A0A7W7ZW23_9BACT</name>
<evidence type="ECO:0008006" key="3">
    <source>
        <dbReference type="Google" id="ProtNLM"/>
    </source>
</evidence>
<dbReference type="InterPro" id="IPR029058">
    <property type="entry name" value="AB_hydrolase_fold"/>
</dbReference>
<organism evidence="1 2">
    <name type="scientific">Granulicella mallensis</name>
    <dbReference type="NCBI Taxonomy" id="940614"/>
    <lineage>
        <taxon>Bacteria</taxon>
        <taxon>Pseudomonadati</taxon>
        <taxon>Acidobacteriota</taxon>
        <taxon>Terriglobia</taxon>
        <taxon>Terriglobales</taxon>
        <taxon>Acidobacteriaceae</taxon>
        <taxon>Granulicella</taxon>
    </lineage>
</organism>
<dbReference type="Gene3D" id="3.40.50.1820">
    <property type="entry name" value="alpha/beta hydrolase"/>
    <property type="match status" value="1"/>
</dbReference>
<dbReference type="InterPro" id="IPR010662">
    <property type="entry name" value="RBBP9/YdeN"/>
</dbReference>
<dbReference type="Pfam" id="PF06821">
    <property type="entry name" value="Ser_hydrolase"/>
    <property type="match status" value="1"/>
</dbReference>
<protein>
    <recommendedName>
        <fullName evidence="3">Alpha/beta hydrolase</fullName>
    </recommendedName>
</protein>
<proteinExistence type="predicted"/>
<accession>A0A7W7ZW23</accession>
<dbReference type="RefSeq" id="WP_221314577.1">
    <property type="nucleotide sequence ID" value="NZ_JACHIO010000026.1"/>
</dbReference>
<reference evidence="1 2" key="1">
    <citation type="submission" date="2020-08" db="EMBL/GenBank/DDBJ databases">
        <title>Genomic Encyclopedia of Type Strains, Phase IV (KMG-V): Genome sequencing to study the core and pangenomes of soil and plant-associated prokaryotes.</title>
        <authorList>
            <person name="Whitman W."/>
        </authorList>
    </citation>
    <scope>NUCLEOTIDE SEQUENCE [LARGE SCALE GENOMIC DNA]</scope>
    <source>
        <strain evidence="1 2">X5P3</strain>
    </source>
</reference>
<comment type="caution">
    <text evidence="1">The sequence shown here is derived from an EMBL/GenBank/DDBJ whole genome shotgun (WGS) entry which is preliminary data.</text>
</comment>
<dbReference type="GO" id="GO:0016787">
    <property type="term" value="F:hydrolase activity"/>
    <property type="evidence" value="ECO:0007669"/>
    <property type="project" value="InterPro"/>
</dbReference>
<gene>
    <name evidence="1" type="ORF">HDF15_004688</name>
</gene>
<dbReference type="EMBL" id="JACHIO010000026">
    <property type="protein sequence ID" value="MBB5066311.1"/>
    <property type="molecule type" value="Genomic_DNA"/>
</dbReference>
<evidence type="ECO:0000313" key="2">
    <source>
        <dbReference type="Proteomes" id="UP000584867"/>
    </source>
</evidence>
<dbReference type="AlphaFoldDB" id="A0A7W7ZW23"/>
<evidence type="ECO:0000313" key="1">
    <source>
        <dbReference type="EMBL" id="MBB5066311.1"/>
    </source>
</evidence>